<dbReference type="EMBL" id="VUJX02000003">
    <property type="protein sequence ID" value="KAL0939971.1"/>
    <property type="molecule type" value="Genomic_DNA"/>
</dbReference>
<name>A0ACC3Z7A4_COLTU</name>
<organism evidence="1 2">
    <name type="scientific">Colletotrichum truncatum</name>
    <name type="common">Anthracnose fungus</name>
    <name type="synonym">Colletotrichum capsici</name>
    <dbReference type="NCBI Taxonomy" id="5467"/>
    <lineage>
        <taxon>Eukaryota</taxon>
        <taxon>Fungi</taxon>
        <taxon>Dikarya</taxon>
        <taxon>Ascomycota</taxon>
        <taxon>Pezizomycotina</taxon>
        <taxon>Sordariomycetes</taxon>
        <taxon>Hypocreomycetidae</taxon>
        <taxon>Glomerellales</taxon>
        <taxon>Glomerellaceae</taxon>
        <taxon>Colletotrichum</taxon>
        <taxon>Colletotrichum truncatum species complex</taxon>
    </lineage>
</organism>
<protein>
    <submittedName>
        <fullName evidence="1">Uncharacterized protein</fullName>
    </submittedName>
</protein>
<dbReference type="Proteomes" id="UP000805649">
    <property type="component" value="Unassembled WGS sequence"/>
</dbReference>
<sequence length="39" mass="4337">MSHSIHNRRPRPAGPPRRQVKGLGTNRPGTPLSLVPIWV</sequence>
<gene>
    <name evidence="1" type="ORF">CTRU02_206581</name>
</gene>
<keyword evidence="2" id="KW-1185">Reference proteome</keyword>
<proteinExistence type="predicted"/>
<reference evidence="1 2" key="1">
    <citation type="journal article" date="2020" name="Phytopathology">
        <title>Genome Sequence Resources of Colletotrichum truncatum, C. plurivorum, C. musicola, and C. sojae: Four Species Pathogenic to Soybean (Glycine max).</title>
        <authorList>
            <person name="Rogerio F."/>
            <person name="Boufleur T.R."/>
            <person name="Ciampi-Guillardi M."/>
            <person name="Sukno S.A."/>
            <person name="Thon M.R."/>
            <person name="Massola Junior N.S."/>
            <person name="Baroncelli R."/>
        </authorList>
    </citation>
    <scope>NUCLEOTIDE SEQUENCE [LARGE SCALE GENOMIC DNA]</scope>
    <source>
        <strain evidence="1 2">CMES1059</strain>
    </source>
</reference>
<evidence type="ECO:0000313" key="1">
    <source>
        <dbReference type="EMBL" id="KAL0939971.1"/>
    </source>
</evidence>
<evidence type="ECO:0000313" key="2">
    <source>
        <dbReference type="Proteomes" id="UP000805649"/>
    </source>
</evidence>
<comment type="caution">
    <text evidence="1">The sequence shown here is derived from an EMBL/GenBank/DDBJ whole genome shotgun (WGS) entry which is preliminary data.</text>
</comment>
<accession>A0ACC3Z7A4</accession>